<dbReference type="GO" id="GO:0004713">
    <property type="term" value="F:protein tyrosine kinase activity"/>
    <property type="evidence" value="ECO:0007669"/>
    <property type="project" value="TreeGrafter"/>
</dbReference>
<dbReference type="AlphaFoldDB" id="A0A1C3JXU8"/>
<evidence type="ECO:0000256" key="1">
    <source>
        <dbReference type="SAM" id="Coils"/>
    </source>
</evidence>
<feature type="transmembrane region" description="Helical" evidence="2">
    <location>
        <begin position="16"/>
        <end position="34"/>
    </location>
</feature>
<feature type="coiled-coil region" evidence="1">
    <location>
        <begin position="224"/>
        <end position="279"/>
    </location>
</feature>
<proteinExistence type="predicted"/>
<evidence type="ECO:0000313" key="3">
    <source>
        <dbReference type="EMBL" id="SBT24081.1"/>
    </source>
</evidence>
<reference evidence="4 5" key="2">
    <citation type="submission" date="2017-08" db="EMBL/GenBank/DDBJ databases">
        <authorList>
            <person name="de Groot N.N."/>
        </authorList>
    </citation>
    <scope>NUCLEOTIDE SEQUENCE [LARGE SCALE GENOMIC DNA]</scope>
    <source>
        <strain evidence="4">Orrdi1</strain>
    </source>
</reference>
<dbReference type="KEGG" id="odi:ODI_R3702"/>
<dbReference type="GO" id="GO:0005886">
    <property type="term" value="C:plasma membrane"/>
    <property type="evidence" value="ECO:0007669"/>
    <property type="project" value="TreeGrafter"/>
</dbReference>
<keyword evidence="2" id="KW-1133">Transmembrane helix</keyword>
<feature type="transmembrane region" description="Helical" evidence="2">
    <location>
        <begin position="342"/>
        <end position="364"/>
    </location>
</feature>
<feature type="coiled-coil region" evidence="1">
    <location>
        <begin position="173"/>
        <end position="200"/>
    </location>
</feature>
<name>A0A1C3JXU8_9BURK</name>
<dbReference type="OrthoDB" id="5497849at2"/>
<reference evidence="3 5" key="1">
    <citation type="submission" date="2016-06" db="EMBL/GenBank/DDBJ databases">
        <authorList>
            <person name="Kjaerup R.B."/>
            <person name="Dalgaard T.S."/>
            <person name="Juul-Madsen H.R."/>
        </authorList>
    </citation>
    <scope>NUCLEOTIDE SEQUENCE [LARGE SCALE GENOMIC DNA]</scope>
    <source>
        <strain evidence="3">Orrdi1</strain>
    </source>
</reference>
<dbReference type="PANTHER" id="PTHR32309">
    <property type="entry name" value="TYROSINE-PROTEIN KINASE"/>
    <property type="match status" value="1"/>
</dbReference>
<organism evidence="3 5">
    <name type="scientific">Orrella dioscoreae</name>
    <dbReference type="NCBI Taxonomy" id="1851544"/>
    <lineage>
        <taxon>Bacteria</taxon>
        <taxon>Pseudomonadati</taxon>
        <taxon>Pseudomonadota</taxon>
        <taxon>Betaproteobacteria</taxon>
        <taxon>Burkholderiales</taxon>
        <taxon>Alcaligenaceae</taxon>
        <taxon>Orrella</taxon>
    </lineage>
</organism>
<keyword evidence="1" id="KW-0175">Coiled coil</keyword>
<dbReference type="STRING" id="1851544.ODI_03500"/>
<keyword evidence="2" id="KW-0812">Transmembrane</keyword>
<dbReference type="Proteomes" id="UP000078558">
    <property type="component" value="Chromosome I"/>
</dbReference>
<accession>A0A1C3JXU8</accession>
<dbReference type="EMBL" id="FLRC01000005">
    <property type="protein sequence ID" value="SBT24081.1"/>
    <property type="molecule type" value="Genomic_DNA"/>
</dbReference>
<keyword evidence="5" id="KW-1185">Reference proteome</keyword>
<protein>
    <submittedName>
        <fullName evidence="3">Capsular polysaccharide export system inner membrane protein KpsE</fullName>
    </submittedName>
</protein>
<keyword evidence="2" id="KW-0472">Membrane</keyword>
<gene>
    <name evidence="3" type="ORF">ODI_03500</name>
    <name evidence="4" type="ORF">ODI_R3702</name>
</gene>
<evidence type="ECO:0000313" key="5">
    <source>
        <dbReference type="Proteomes" id="UP000078558"/>
    </source>
</evidence>
<evidence type="ECO:0000313" key="4">
    <source>
        <dbReference type="EMBL" id="SOE51806.1"/>
    </source>
</evidence>
<dbReference type="PANTHER" id="PTHR32309:SF13">
    <property type="entry name" value="FERRIC ENTEROBACTIN TRANSPORT PROTEIN FEPE"/>
    <property type="match status" value="1"/>
</dbReference>
<sequence length="372" mass="41886">MKTSDRYLDLLTPRRLALAIVGLPMLLAAMYYTFIAADRYVSESTVVVRQARETTAGATGLMTMLAGINPASTEDTLYLQRYILSMDMLTHLQEKLDLRKHYEQHTLDWPYHLPAHSTQADLLAYYRSRVSAHYDDQVGLLLISVQGFDAAFAQAINHEILKKSEAFVNDISHQIAREQLKFAQQERAAAQQHYEESKQVLVRFQNEHGFLDPLNTGASRSALMANLEGELAQRQAELYALQQSYGPRAAPVQNLNTQITALERQIEKERQRLVAVSGDRDQLNQIASRYESLALQARIAEEAYKMAVAGAESARIEGVRKLKTLAVITQPTQPDEALYPRVAYGLFTLLVGLSMLYGIARFTVATIRDHKD</sequence>
<evidence type="ECO:0000256" key="2">
    <source>
        <dbReference type="SAM" id="Phobius"/>
    </source>
</evidence>
<dbReference type="EMBL" id="LT907988">
    <property type="protein sequence ID" value="SOE51806.1"/>
    <property type="molecule type" value="Genomic_DNA"/>
</dbReference>
<dbReference type="InterPro" id="IPR050445">
    <property type="entry name" value="Bact_polysacc_biosynth/exp"/>
</dbReference>
<dbReference type="RefSeq" id="WP_067749889.1">
    <property type="nucleotide sequence ID" value="NZ_LT907988.1"/>
</dbReference>